<keyword evidence="3" id="KW-1185">Reference proteome</keyword>
<evidence type="ECO:0000256" key="1">
    <source>
        <dbReference type="SAM" id="SignalP"/>
    </source>
</evidence>
<evidence type="ECO:0000313" key="3">
    <source>
        <dbReference type="Proteomes" id="UP000198797"/>
    </source>
</evidence>
<organism evidence="2 3">
    <name type="scientific">Micromonospora matsumotoense</name>
    <dbReference type="NCBI Taxonomy" id="121616"/>
    <lineage>
        <taxon>Bacteria</taxon>
        <taxon>Bacillati</taxon>
        <taxon>Actinomycetota</taxon>
        <taxon>Actinomycetes</taxon>
        <taxon>Micromonosporales</taxon>
        <taxon>Micromonosporaceae</taxon>
        <taxon>Micromonospora</taxon>
    </lineage>
</organism>
<accession>A0A1C4V8I6</accession>
<keyword evidence="1" id="KW-0732">Signal</keyword>
<feature type="signal peptide" evidence="1">
    <location>
        <begin position="1"/>
        <end position="23"/>
    </location>
</feature>
<feature type="chain" id="PRO_5038901321" description="RICIN domain-containing protein" evidence="1">
    <location>
        <begin position="24"/>
        <end position="212"/>
    </location>
</feature>
<dbReference type="Proteomes" id="UP000198797">
    <property type="component" value="Unassembled WGS sequence"/>
</dbReference>
<evidence type="ECO:0008006" key="4">
    <source>
        <dbReference type="Google" id="ProtNLM"/>
    </source>
</evidence>
<dbReference type="PROSITE" id="PS51257">
    <property type="entry name" value="PROKAR_LIPOPROTEIN"/>
    <property type="match status" value="1"/>
</dbReference>
<gene>
    <name evidence="2" type="ORF">GA0070216_102207</name>
</gene>
<dbReference type="RefSeq" id="WP_091239535.1">
    <property type="nucleotide sequence ID" value="NZ_FMCU01000002.1"/>
</dbReference>
<name>A0A1C4V8I6_9ACTN</name>
<proteinExistence type="predicted"/>
<dbReference type="STRING" id="121616.GA0070216_102207"/>
<sequence>MSMKRWLAGAGLLALTGALAACAVDTRPGADAAPPAVAGQDVTGVTDSVPVGLSATPPKTSSAPRGFPGNRQYTIVRVGAFESGLSLPDSGRLAEVDDDQGRQLFVPTPLGGGKYLIKAYSRASAGPLCWRVHNPGDTRPLEVRAATCKTDDPRQQFEIVAATSTTPSYLISNAGAFLRDSARSGLILEELGDAPPTSSFRFNDNGPAPANR</sequence>
<dbReference type="AlphaFoldDB" id="A0A1C4V8I6"/>
<dbReference type="EMBL" id="FMCU01000002">
    <property type="protein sequence ID" value="SCE80350.1"/>
    <property type="molecule type" value="Genomic_DNA"/>
</dbReference>
<reference evidence="3" key="1">
    <citation type="submission" date="2016-06" db="EMBL/GenBank/DDBJ databases">
        <authorList>
            <person name="Varghese N."/>
            <person name="Submissions Spin"/>
        </authorList>
    </citation>
    <scope>NUCLEOTIDE SEQUENCE [LARGE SCALE GENOMIC DNA]</scope>
    <source>
        <strain evidence="3">DSM 44100</strain>
    </source>
</reference>
<evidence type="ECO:0000313" key="2">
    <source>
        <dbReference type="EMBL" id="SCE80350.1"/>
    </source>
</evidence>
<protein>
    <recommendedName>
        <fullName evidence="4">RICIN domain-containing protein</fullName>
    </recommendedName>
</protein>
<dbReference type="OrthoDB" id="3386992at2"/>